<sequence length="110" mass="12259">MAQNIYFIVYKLHFVFNENSASACGPTQGQQSTAHTTQASTHHLYFRIITEDLPPRKYDIALDNTAALPDNLNGVPGPVDLQTIFPVDVKLCRRRGSAKRTLPLKLMSCV</sequence>
<dbReference type="HOGENOM" id="CLU_2172716_0_0_1"/>
<accession>A0A0C9U1Y3</accession>
<reference evidence="1 2" key="1">
    <citation type="submission" date="2014-06" db="EMBL/GenBank/DDBJ databases">
        <title>Evolutionary Origins and Diversification of the Mycorrhizal Mutualists.</title>
        <authorList>
            <consortium name="DOE Joint Genome Institute"/>
            <consortium name="Mycorrhizal Genomics Consortium"/>
            <person name="Kohler A."/>
            <person name="Kuo A."/>
            <person name="Nagy L.G."/>
            <person name="Floudas D."/>
            <person name="Copeland A."/>
            <person name="Barry K.W."/>
            <person name="Cichocki N."/>
            <person name="Veneault-Fourrey C."/>
            <person name="LaButti K."/>
            <person name="Lindquist E.A."/>
            <person name="Lipzen A."/>
            <person name="Lundell T."/>
            <person name="Morin E."/>
            <person name="Murat C."/>
            <person name="Riley R."/>
            <person name="Ohm R."/>
            <person name="Sun H."/>
            <person name="Tunlid A."/>
            <person name="Henrissat B."/>
            <person name="Grigoriev I.V."/>
            <person name="Hibbett D.S."/>
            <person name="Martin F."/>
        </authorList>
    </citation>
    <scope>NUCLEOTIDE SEQUENCE [LARGE SCALE GENOMIC DNA]</scope>
    <source>
        <strain evidence="1 2">SS14</strain>
    </source>
</reference>
<keyword evidence="2" id="KW-1185">Reference proteome</keyword>
<dbReference type="Proteomes" id="UP000054279">
    <property type="component" value="Unassembled WGS sequence"/>
</dbReference>
<gene>
    <name evidence="1" type="ORF">M422DRAFT_260669</name>
</gene>
<name>A0A0C9U1Y3_SPHS4</name>
<evidence type="ECO:0000313" key="2">
    <source>
        <dbReference type="Proteomes" id="UP000054279"/>
    </source>
</evidence>
<organism evidence="1 2">
    <name type="scientific">Sphaerobolus stellatus (strain SS14)</name>
    <dbReference type="NCBI Taxonomy" id="990650"/>
    <lineage>
        <taxon>Eukaryota</taxon>
        <taxon>Fungi</taxon>
        <taxon>Dikarya</taxon>
        <taxon>Basidiomycota</taxon>
        <taxon>Agaricomycotina</taxon>
        <taxon>Agaricomycetes</taxon>
        <taxon>Phallomycetidae</taxon>
        <taxon>Geastrales</taxon>
        <taxon>Sphaerobolaceae</taxon>
        <taxon>Sphaerobolus</taxon>
    </lineage>
</organism>
<protein>
    <submittedName>
        <fullName evidence="1">Uncharacterized protein</fullName>
    </submittedName>
</protein>
<dbReference type="EMBL" id="KN837174">
    <property type="protein sequence ID" value="KIJ36808.1"/>
    <property type="molecule type" value="Genomic_DNA"/>
</dbReference>
<dbReference type="AlphaFoldDB" id="A0A0C9U1Y3"/>
<evidence type="ECO:0000313" key="1">
    <source>
        <dbReference type="EMBL" id="KIJ36808.1"/>
    </source>
</evidence>
<proteinExistence type="predicted"/>